<feature type="compositionally biased region" description="Basic and acidic residues" evidence="1">
    <location>
        <begin position="149"/>
        <end position="174"/>
    </location>
</feature>
<evidence type="ECO:0000313" key="2">
    <source>
        <dbReference type="EMBL" id="KAL1495893.1"/>
    </source>
</evidence>
<proteinExistence type="predicted"/>
<keyword evidence="3" id="KW-1185">Reference proteome</keyword>
<evidence type="ECO:0000313" key="3">
    <source>
        <dbReference type="Proteomes" id="UP001515480"/>
    </source>
</evidence>
<organism evidence="2 3">
    <name type="scientific">Prymnesium parvum</name>
    <name type="common">Toxic golden alga</name>
    <dbReference type="NCBI Taxonomy" id="97485"/>
    <lineage>
        <taxon>Eukaryota</taxon>
        <taxon>Haptista</taxon>
        <taxon>Haptophyta</taxon>
        <taxon>Prymnesiophyceae</taxon>
        <taxon>Prymnesiales</taxon>
        <taxon>Prymnesiaceae</taxon>
        <taxon>Prymnesium</taxon>
    </lineage>
</organism>
<name>A0AB34IDK2_PRYPA</name>
<dbReference type="EMBL" id="JBGBPQ010000030">
    <property type="protein sequence ID" value="KAL1495893.1"/>
    <property type="molecule type" value="Genomic_DNA"/>
</dbReference>
<evidence type="ECO:0000256" key="1">
    <source>
        <dbReference type="SAM" id="MobiDB-lite"/>
    </source>
</evidence>
<dbReference type="Proteomes" id="UP001515480">
    <property type="component" value="Unassembled WGS sequence"/>
</dbReference>
<dbReference type="AlphaFoldDB" id="A0AB34IDK2"/>
<comment type="caution">
    <text evidence="2">The sequence shown here is derived from an EMBL/GenBank/DDBJ whole genome shotgun (WGS) entry which is preliminary data.</text>
</comment>
<evidence type="ECO:0008006" key="4">
    <source>
        <dbReference type="Google" id="ProtNLM"/>
    </source>
</evidence>
<protein>
    <recommendedName>
        <fullName evidence="4">Spindle pole body component</fullName>
    </recommendedName>
</protein>
<accession>A0AB34IDK2</accession>
<sequence length="174" mass="19676">MMVWPGATPMDAEVAVLLAVRAPWAHMAKNLQNCAGLDMCIRRTVQKLEGLQDEVVVDCLRRHLERCATANNLLVTEITHLLTVLIGHKHAVLLMRSVLDFLEAGAEETWYDKQLRKRYGGERLRQAEAISDTPRSTARQRNVQLATHSDMENPASDKLRTHARADTERTQGLR</sequence>
<gene>
    <name evidence="2" type="ORF">AB1Y20_014537</name>
</gene>
<reference evidence="2 3" key="1">
    <citation type="journal article" date="2024" name="Science">
        <title>Giant polyketide synthase enzymes in the biosynthesis of giant marine polyether toxins.</title>
        <authorList>
            <person name="Fallon T.R."/>
            <person name="Shende V.V."/>
            <person name="Wierzbicki I.H."/>
            <person name="Pendleton A.L."/>
            <person name="Watervoot N.F."/>
            <person name="Auber R.P."/>
            <person name="Gonzalez D.J."/>
            <person name="Wisecaver J.H."/>
            <person name="Moore B.S."/>
        </authorList>
    </citation>
    <scope>NUCLEOTIDE SEQUENCE [LARGE SCALE GENOMIC DNA]</scope>
    <source>
        <strain evidence="2 3">12B1</strain>
    </source>
</reference>
<feature type="region of interest" description="Disordered" evidence="1">
    <location>
        <begin position="129"/>
        <end position="174"/>
    </location>
</feature>
<feature type="compositionally biased region" description="Polar residues" evidence="1">
    <location>
        <begin position="133"/>
        <end position="147"/>
    </location>
</feature>